<dbReference type="Gene3D" id="3.40.50.150">
    <property type="entry name" value="Vaccinia Virus protein VP39"/>
    <property type="match status" value="1"/>
</dbReference>
<dbReference type="Proteomes" id="UP001146351">
    <property type="component" value="Unassembled WGS sequence"/>
</dbReference>
<evidence type="ECO:0000313" key="2">
    <source>
        <dbReference type="Proteomes" id="UP001146351"/>
    </source>
</evidence>
<dbReference type="InterPro" id="IPR029063">
    <property type="entry name" value="SAM-dependent_MTases_sf"/>
</dbReference>
<name>A0A9W9LKW5_9EURO</name>
<organism evidence="1 2">
    <name type="scientific">Penicillium capsulatum</name>
    <dbReference type="NCBI Taxonomy" id="69766"/>
    <lineage>
        <taxon>Eukaryota</taxon>
        <taxon>Fungi</taxon>
        <taxon>Dikarya</taxon>
        <taxon>Ascomycota</taxon>
        <taxon>Pezizomycotina</taxon>
        <taxon>Eurotiomycetes</taxon>
        <taxon>Eurotiomycetidae</taxon>
        <taxon>Eurotiales</taxon>
        <taxon>Aspergillaceae</taxon>
        <taxon>Penicillium</taxon>
    </lineage>
</organism>
<dbReference type="SUPFAM" id="SSF53335">
    <property type="entry name" value="S-adenosyl-L-methionine-dependent methyltransferases"/>
    <property type="match status" value="1"/>
</dbReference>
<keyword evidence="2" id="KW-1185">Reference proteome</keyword>
<dbReference type="AlphaFoldDB" id="A0A9W9LKW5"/>
<dbReference type="Pfam" id="PF13489">
    <property type="entry name" value="Methyltransf_23"/>
    <property type="match status" value="1"/>
</dbReference>
<proteinExistence type="predicted"/>
<dbReference type="GO" id="GO:0008168">
    <property type="term" value="F:methyltransferase activity"/>
    <property type="evidence" value="ECO:0007669"/>
    <property type="project" value="TreeGrafter"/>
</dbReference>
<protein>
    <submittedName>
        <fullName evidence="1">Uncharacterized protein</fullName>
    </submittedName>
</protein>
<dbReference type="PANTHER" id="PTHR43591:SF24">
    <property type="entry name" value="2-METHOXY-6-POLYPRENYL-1,4-BENZOQUINOL METHYLASE, MITOCHONDRIAL"/>
    <property type="match status" value="1"/>
</dbReference>
<reference evidence="1" key="2">
    <citation type="journal article" date="2023" name="IMA Fungus">
        <title>Comparative genomic study of the Penicillium genus elucidates a diverse pangenome and 15 lateral gene transfer events.</title>
        <authorList>
            <person name="Petersen C."/>
            <person name="Sorensen T."/>
            <person name="Nielsen M.R."/>
            <person name="Sondergaard T.E."/>
            <person name="Sorensen J.L."/>
            <person name="Fitzpatrick D.A."/>
            <person name="Frisvad J.C."/>
            <person name="Nielsen K.L."/>
        </authorList>
    </citation>
    <scope>NUCLEOTIDE SEQUENCE</scope>
    <source>
        <strain evidence="1">IBT 21917</strain>
    </source>
</reference>
<sequence>MTSRKSSRVDRVVQIMKLTATRETLSLASWLVRGRMTHGRRYQALKEDDYWSPSDDQQFEAFEIGHMHILDIGTGKGSWAVDAADRYPDATVRGVDLYPPPISWMPPNCIFEVDDIQNDWTWEEPFDLIHLRQLLGAFTPDGWDSLYRQCFDNLKPGGWIEQVEFDIRVESDDASLPPDSNLAQWGNIFFGCADRAGRSLKTQETMRAAIEKAGFVDVQEVLYKVPLGAWHQDPLLKETGQLHYHHWETGLEGYAVWLLSKFGAPSPWGAEEIQEFVDKTRSELNDPNIHGHEYA</sequence>
<comment type="caution">
    <text evidence="1">The sequence shown here is derived from an EMBL/GenBank/DDBJ whole genome shotgun (WGS) entry which is preliminary data.</text>
</comment>
<dbReference type="OrthoDB" id="529367at2759"/>
<evidence type="ECO:0000313" key="1">
    <source>
        <dbReference type="EMBL" id="KAJ5162092.1"/>
    </source>
</evidence>
<dbReference type="CDD" id="cd02440">
    <property type="entry name" value="AdoMet_MTases"/>
    <property type="match status" value="1"/>
</dbReference>
<dbReference type="PANTHER" id="PTHR43591">
    <property type="entry name" value="METHYLTRANSFERASE"/>
    <property type="match status" value="1"/>
</dbReference>
<accession>A0A9W9LKW5</accession>
<dbReference type="EMBL" id="JAPQKO010000005">
    <property type="protein sequence ID" value="KAJ5162092.1"/>
    <property type="molecule type" value="Genomic_DNA"/>
</dbReference>
<gene>
    <name evidence="1" type="ORF">N7492_007484</name>
</gene>
<reference evidence="1" key="1">
    <citation type="submission" date="2022-11" db="EMBL/GenBank/DDBJ databases">
        <authorList>
            <person name="Petersen C."/>
        </authorList>
    </citation>
    <scope>NUCLEOTIDE SEQUENCE</scope>
    <source>
        <strain evidence="1">IBT 21917</strain>
    </source>
</reference>